<dbReference type="InterPro" id="IPR036291">
    <property type="entry name" value="NAD(P)-bd_dom_sf"/>
</dbReference>
<evidence type="ECO:0000256" key="1">
    <source>
        <dbReference type="ARBA" id="ARBA00022857"/>
    </source>
</evidence>
<protein>
    <submittedName>
        <fullName evidence="5">Zinc-binding dehydrogenase</fullName>
    </submittedName>
</protein>
<dbReference type="AlphaFoldDB" id="A0AAX4F4S8"/>
<name>A0AAX4F4S8_9GAMM</name>
<dbReference type="GO" id="GO:0016651">
    <property type="term" value="F:oxidoreductase activity, acting on NAD(P)H"/>
    <property type="evidence" value="ECO:0007669"/>
    <property type="project" value="TreeGrafter"/>
</dbReference>
<dbReference type="SUPFAM" id="SSF51735">
    <property type="entry name" value="NAD(P)-binding Rossmann-fold domains"/>
    <property type="match status" value="1"/>
</dbReference>
<dbReference type="Gene3D" id="3.40.50.720">
    <property type="entry name" value="NAD(P)-binding Rossmann-like Domain"/>
    <property type="match status" value="1"/>
</dbReference>
<dbReference type="PANTHER" id="PTHR48106">
    <property type="entry name" value="QUINONE OXIDOREDUCTASE PIG3-RELATED"/>
    <property type="match status" value="1"/>
</dbReference>
<accession>A0AAX4F4S8</accession>
<dbReference type="Proteomes" id="UP001304423">
    <property type="component" value="Chromosome"/>
</dbReference>
<dbReference type="Gene3D" id="3.90.180.10">
    <property type="entry name" value="Medium-chain alcohol dehydrogenases, catalytic domain"/>
    <property type="match status" value="1"/>
</dbReference>
<feature type="domain" description="Alcohol dehydrogenase-like N-terminal" evidence="4">
    <location>
        <begin position="30"/>
        <end position="116"/>
    </location>
</feature>
<evidence type="ECO:0000259" key="3">
    <source>
        <dbReference type="Pfam" id="PF00107"/>
    </source>
</evidence>
<dbReference type="RefSeq" id="WP_316394735.1">
    <property type="nucleotide sequence ID" value="NZ_CP136339.1"/>
</dbReference>
<gene>
    <name evidence="5" type="ORF">RXA29_10750</name>
</gene>
<evidence type="ECO:0000256" key="2">
    <source>
        <dbReference type="ARBA" id="ARBA00023002"/>
    </source>
</evidence>
<evidence type="ECO:0000313" key="6">
    <source>
        <dbReference type="Proteomes" id="UP001304423"/>
    </source>
</evidence>
<organism evidence="5 6">
    <name type="scientific">Dickeya solani</name>
    <dbReference type="NCBI Taxonomy" id="1089444"/>
    <lineage>
        <taxon>Bacteria</taxon>
        <taxon>Pseudomonadati</taxon>
        <taxon>Pseudomonadota</taxon>
        <taxon>Gammaproteobacteria</taxon>
        <taxon>Enterobacterales</taxon>
        <taxon>Pectobacteriaceae</taxon>
        <taxon>Dickeya</taxon>
    </lineage>
</organism>
<proteinExistence type="predicted"/>
<dbReference type="PANTHER" id="PTHR48106:SF2">
    <property type="entry name" value="ZN2+-BINDING DEHYDROGENASE"/>
    <property type="match status" value="1"/>
</dbReference>
<dbReference type="InterPro" id="IPR013154">
    <property type="entry name" value="ADH-like_N"/>
</dbReference>
<dbReference type="GO" id="GO:0070402">
    <property type="term" value="F:NADPH binding"/>
    <property type="evidence" value="ECO:0007669"/>
    <property type="project" value="TreeGrafter"/>
</dbReference>
<keyword evidence="2" id="KW-0560">Oxidoreductase</keyword>
<evidence type="ECO:0000259" key="4">
    <source>
        <dbReference type="Pfam" id="PF08240"/>
    </source>
</evidence>
<dbReference type="Pfam" id="PF00107">
    <property type="entry name" value="ADH_zinc_N"/>
    <property type="match status" value="1"/>
</dbReference>
<dbReference type="Pfam" id="PF08240">
    <property type="entry name" value="ADH_N"/>
    <property type="match status" value="1"/>
</dbReference>
<reference evidence="5" key="1">
    <citation type="submission" date="2023-10" db="EMBL/GenBank/DDBJ databases">
        <title>Clonality and diversity in the soft rot Dickeya solani phytopathogen.</title>
        <authorList>
            <person name="Pedron J."/>
            <person name="Van Gijsegem F."/>
            <person name="Portier P."/>
            <person name="Taghouti G."/>
        </authorList>
    </citation>
    <scope>NUCLEOTIDE SEQUENCE</scope>
    <source>
        <strain evidence="5">CFBP5647</strain>
    </source>
</reference>
<evidence type="ECO:0000313" key="5">
    <source>
        <dbReference type="EMBL" id="WOA54651.1"/>
    </source>
</evidence>
<dbReference type="InterPro" id="IPR013149">
    <property type="entry name" value="ADH-like_C"/>
</dbReference>
<dbReference type="InterPro" id="IPR011032">
    <property type="entry name" value="GroES-like_sf"/>
</dbReference>
<feature type="domain" description="Alcohol dehydrogenase-like C-terminal" evidence="3">
    <location>
        <begin position="161"/>
        <end position="277"/>
    </location>
</feature>
<dbReference type="EMBL" id="CP136339">
    <property type="protein sequence ID" value="WOA54651.1"/>
    <property type="molecule type" value="Genomic_DNA"/>
</dbReference>
<keyword evidence="1" id="KW-0521">NADP</keyword>
<sequence length="337" mass="35909">MKAVLLNGSGEPKNVLSLNEINDLTAPKCGEAIVRINKRIIHPADYQTIRGFLPAEVFTHAGVPGIDGVGIVEAINSDDEHSAVIRVGTRVIIYHTRGTWAERVLVPVSSLIPVPDDIDDSVACQLATNGITGLMLLNAAEQSANESTEKATLLVTAAGSGVAQNIIALAIARGHRVIGLVRRHMDATVLNERFQNVDIIGTDHDDWQNTVKRLSTNPPEVAIDPIGGSMASALLGLLPPGGTLITYGALDPQPVQIYTGFLTSLELTIKGCSAIGWATRTSAEQRAADFNTLFDLVRRTPQIFENTNEYPLAMVVDAIAAAESSPRRGATILVADN</sequence>
<dbReference type="SUPFAM" id="SSF50129">
    <property type="entry name" value="GroES-like"/>
    <property type="match status" value="1"/>
</dbReference>